<dbReference type="InterPro" id="IPR011059">
    <property type="entry name" value="Metal-dep_hydrolase_composite"/>
</dbReference>
<proteinExistence type="predicted"/>
<dbReference type="Proteomes" id="UP001165652">
    <property type="component" value="Unassembled WGS sequence"/>
</dbReference>
<dbReference type="InterPro" id="IPR050138">
    <property type="entry name" value="DHOase/Allantoinase_Hydrolase"/>
</dbReference>
<dbReference type="PANTHER" id="PTHR43668">
    <property type="entry name" value="ALLANTOINASE"/>
    <property type="match status" value="1"/>
</dbReference>
<reference evidence="2" key="2">
    <citation type="submission" date="2023-02" db="EMBL/GenBank/DDBJ databases">
        <authorList>
            <person name="Rayyan A."/>
            <person name="Meyer T."/>
            <person name="Kyndt J.A."/>
        </authorList>
    </citation>
    <scope>NUCLEOTIDE SEQUENCE</scope>
    <source>
        <strain evidence="2">DSM 9987</strain>
    </source>
</reference>
<dbReference type="EMBL" id="JAQQLI010000001">
    <property type="protein sequence ID" value="MDC7784351.1"/>
    <property type="molecule type" value="Genomic_DNA"/>
</dbReference>
<dbReference type="Gene3D" id="2.30.40.10">
    <property type="entry name" value="Urease, subunit C, domain 1"/>
    <property type="match status" value="1"/>
</dbReference>
<evidence type="ECO:0000313" key="2">
    <source>
        <dbReference type="EMBL" id="MDC7784351.1"/>
    </source>
</evidence>
<dbReference type="InterPro" id="IPR032466">
    <property type="entry name" value="Metal_Hydrolase"/>
</dbReference>
<sequence>MSDFDLVVTGHVVLTDRTIPRGFVAVRDGTVERVGAGAGPAARERHDFGAALVLPGAIDAQVHSCSQKNHEGFDWSTRAAAAGGVTTIVDMPYDDGNLICTGERLAAKAEAAGRDARVDFALYGTIRPADGPRHVAEMVAAGASAFKFSTYETHPERFPRIPTPLLCDVFAAIAPHGLAAGVHNENDECVRAFVERVTASGRTDYLAHGLSRPPVTETLAMAEVYEIAAATGCSAHVVHCSVGRGYALAAAYRAQGVDATVEACIHYLTLSEEDDVARLGGKAKINPPVRGRAEREALWAHLAAGNVTVVSTDHVSWSEDRKTDPDMLKNASGVPGLEVLVPLLVKGLTERNLPLSWAARLLAANPARLFRIGHRKGALAPGRDADIVVLGHRPGRYDAAASGHCVVGWSPYEGMELPYRPVATFVRGRMAFDGSAVTAAPGTGTFVRPPAVAG</sequence>
<comment type="caution">
    <text evidence="2">The sequence shown here is derived from an EMBL/GenBank/DDBJ whole genome shotgun (WGS) entry which is preliminary data.</text>
</comment>
<feature type="domain" description="Amidohydrolase-related" evidence="1">
    <location>
        <begin position="52"/>
        <end position="429"/>
    </location>
</feature>
<dbReference type="RefSeq" id="WP_272775195.1">
    <property type="nucleotide sequence ID" value="NZ_JAQQLI010000001.1"/>
</dbReference>
<organism evidence="2 3">
    <name type="scientific">Rhodoplanes tepidamans</name>
    <name type="common">Rhodoplanes cryptolactis</name>
    <dbReference type="NCBI Taxonomy" id="200616"/>
    <lineage>
        <taxon>Bacteria</taxon>
        <taxon>Pseudomonadati</taxon>
        <taxon>Pseudomonadota</taxon>
        <taxon>Alphaproteobacteria</taxon>
        <taxon>Hyphomicrobiales</taxon>
        <taxon>Nitrobacteraceae</taxon>
        <taxon>Rhodoplanes</taxon>
    </lineage>
</organism>
<evidence type="ECO:0000259" key="1">
    <source>
        <dbReference type="Pfam" id="PF01979"/>
    </source>
</evidence>
<accession>A0ABT5J3X7</accession>
<dbReference type="SUPFAM" id="SSF51556">
    <property type="entry name" value="Metallo-dependent hydrolases"/>
    <property type="match status" value="1"/>
</dbReference>
<evidence type="ECO:0000313" key="3">
    <source>
        <dbReference type="Proteomes" id="UP001165652"/>
    </source>
</evidence>
<dbReference type="Pfam" id="PF01979">
    <property type="entry name" value="Amidohydro_1"/>
    <property type="match status" value="1"/>
</dbReference>
<keyword evidence="3" id="KW-1185">Reference proteome</keyword>
<dbReference type="SUPFAM" id="SSF51338">
    <property type="entry name" value="Composite domain of metallo-dependent hydrolases"/>
    <property type="match status" value="1"/>
</dbReference>
<reference evidence="2" key="1">
    <citation type="journal article" date="2023" name="Microbiol Resour">
        <title>Genome Sequences of Rhodoplanes serenus and Two Thermotolerant Strains, Rhodoplanes tepidamans and 'Rhodoplanes cryptolactis,' Further Refine the Genus.</title>
        <authorList>
            <person name="Rayyan A.A."/>
            <person name="Kyndt J.A."/>
        </authorList>
    </citation>
    <scope>NUCLEOTIDE SEQUENCE</scope>
    <source>
        <strain evidence="2">DSM 9987</strain>
    </source>
</reference>
<dbReference type="InterPro" id="IPR006680">
    <property type="entry name" value="Amidohydro-rel"/>
</dbReference>
<dbReference type="Gene3D" id="3.20.20.140">
    <property type="entry name" value="Metal-dependent hydrolases"/>
    <property type="match status" value="1"/>
</dbReference>
<name>A0ABT5J3X7_RHOTP</name>
<protein>
    <submittedName>
        <fullName evidence="2">Amidohydrolase family protein</fullName>
    </submittedName>
</protein>
<dbReference type="PANTHER" id="PTHR43668:SF2">
    <property type="entry name" value="ALLANTOINASE"/>
    <property type="match status" value="1"/>
</dbReference>
<gene>
    <name evidence="2" type="ORF">PQJ73_01530</name>
</gene>